<dbReference type="PANTHER" id="PTHR43821">
    <property type="entry name" value="NAD(P)H NITROREDUCTASE YDJA-RELATED"/>
    <property type="match status" value="1"/>
</dbReference>
<dbReference type="Proteomes" id="UP000773462">
    <property type="component" value="Unassembled WGS sequence"/>
</dbReference>
<dbReference type="EMBL" id="JAGGLV010000003">
    <property type="protein sequence ID" value="MBP2111145.1"/>
    <property type="molecule type" value="Genomic_DNA"/>
</dbReference>
<dbReference type="InterPro" id="IPR052530">
    <property type="entry name" value="NAD(P)H_nitroreductase"/>
</dbReference>
<sequence>MTIIDTIQTRRTIKAFRPDPIKEEELNTWLEAASYAPNHRMNEPWELLFIGPQTRAALNHKTDFGGAPVLIGVLSKSAATTMEREENIMAVSCYIQNFMLAAHEAGAGVFWSSLGGTAKGREVLGVPEEQDVIAVLAVGYPSEVPAAKQRTPMTDKITYLP</sequence>
<dbReference type="PANTHER" id="PTHR43821:SF1">
    <property type="entry name" value="NAD(P)H NITROREDUCTASE YDJA-RELATED"/>
    <property type="match status" value="1"/>
</dbReference>
<dbReference type="Gene3D" id="3.40.109.10">
    <property type="entry name" value="NADH Oxidase"/>
    <property type="match status" value="1"/>
</dbReference>
<dbReference type="RefSeq" id="WP_209870572.1">
    <property type="nucleotide sequence ID" value="NZ_JAGGLV010000003.1"/>
</dbReference>
<feature type="domain" description="Nitroreductase" evidence="1">
    <location>
        <begin position="58"/>
        <end position="140"/>
    </location>
</feature>
<reference evidence="2 3" key="1">
    <citation type="submission" date="2021-03" db="EMBL/GenBank/DDBJ databases">
        <title>Genomic Encyclopedia of Type Strains, Phase IV (KMG-IV): sequencing the most valuable type-strain genomes for metagenomic binning, comparative biology and taxonomic classification.</title>
        <authorList>
            <person name="Goeker M."/>
        </authorList>
    </citation>
    <scope>NUCLEOTIDE SEQUENCE [LARGE SCALE GENOMIC DNA]</scope>
    <source>
        <strain evidence="2 3">DSM 101953</strain>
    </source>
</reference>
<dbReference type="InterPro" id="IPR029479">
    <property type="entry name" value="Nitroreductase"/>
</dbReference>
<keyword evidence="3" id="KW-1185">Reference proteome</keyword>
<dbReference type="Pfam" id="PF00881">
    <property type="entry name" value="Nitroreductase"/>
    <property type="match status" value="1"/>
</dbReference>
<organism evidence="2 3">
    <name type="scientific">Paenibacillus silagei</name>
    <dbReference type="NCBI Taxonomy" id="1670801"/>
    <lineage>
        <taxon>Bacteria</taxon>
        <taxon>Bacillati</taxon>
        <taxon>Bacillota</taxon>
        <taxon>Bacilli</taxon>
        <taxon>Bacillales</taxon>
        <taxon>Paenibacillaceae</taxon>
        <taxon>Paenibacillus</taxon>
    </lineage>
</organism>
<dbReference type="SUPFAM" id="SSF55469">
    <property type="entry name" value="FMN-dependent nitroreductase-like"/>
    <property type="match status" value="1"/>
</dbReference>
<evidence type="ECO:0000313" key="3">
    <source>
        <dbReference type="Proteomes" id="UP000773462"/>
    </source>
</evidence>
<accession>A0ABS4NP02</accession>
<evidence type="ECO:0000259" key="1">
    <source>
        <dbReference type="Pfam" id="PF00881"/>
    </source>
</evidence>
<proteinExistence type="predicted"/>
<dbReference type="InterPro" id="IPR000415">
    <property type="entry name" value="Nitroreductase-like"/>
</dbReference>
<name>A0ABS4NP02_9BACL</name>
<comment type="caution">
    <text evidence="2">The sequence shown here is derived from an EMBL/GenBank/DDBJ whole genome shotgun (WGS) entry which is preliminary data.</text>
</comment>
<gene>
    <name evidence="2" type="ORF">J2Z70_001286</name>
</gene>
<evidence type="ECO:0000313" key="2">
    <source>
        <dbReference type="EMBL" id="MBP2111145.1"/>
    </source>
</evidence>
<protein>
    <submittedName>
        <fullName evidence="2">Nitroreductase</fullName>
    </submittedName>
</protein>